<proteinExistence type="predicted"/>
<organism evidence="1 2">
    <name type="scientific">Phytophthora palmivora</name>
    <dbReference type="NCBI Taxonomy" id="4796"/>
    <lineage>
        <taxon>Eukaryota</taxon>
        <taxon>Sar</taxon>
        <taxon>Stramenopiles</taxon>
        <taxon>Oomycota</taxon>
        <taxon>Peronosporomycetes</taxon>
        <taxon>Peronosporales</taxon>
        <taxon>Peronosporaceae</taxon>
        <taxon>Phytophthora</taxon>
    </lineage>
</organism>
<accession>A0A2P4XBN7</accession>
<gene>
    <name evidence="1" type="ORF">PHPALM_27825</name>
</gene>
<dbReference type="AlphaFoldDB" id="A0A2P4XBN7"/>
<evidence type="ECO:0000313" key="2">
    <source>
        <dbReference type="Proteomes" id="UP000237271"/>
    </source>
</evidence>
<evidence type="ECO:0000313" key="1">
    <source>
        <dbReference type="EMBL" id="POM62960.1"/>
    </source>
</evidence>
<sequence>MAVRLSYDNYVQLCEPRPPVTIHEGCSNLYNRTAGPTAKALGDAATHSGMFFYFVQPEHCGFIADEMSQYYSDKRVEDQHAK</sequence>
<dbReference type="EMBL" id="NCKW01015478">
    <property type="protein sequence ID" value="POM62960.1"/>
    <property type="molecule type" value="Genomic_DNA"/>
</dbReference>
<dbReference type="Proteomes" id="UP000237271">
    <property type="component" value="Unassembled WGS sequence"/>
</dbReference>
<comment type="caution">
    <text evidence="1">The sequence shown here is derived from an EMBL/GenBank/DDBJ whole genome shotgun (WGS) entry which is preliminary data.</text>
</comment>
<keyword evidence="2" id="KW-1185">Reference proteome</keyword>
<name>A0A2P4XBN7_9STRA</name>
<protein>
    <submittedName>
        <fullName evidence="1">Uncharacterized protein</fullName>
    </submittedName>
</protein>
<reference evidence="1 2" key="1">
    <citation type="journal article" date="2017" name="Genome Biol. Evol.">
        <title>Phytophthora megakarya and P. palmivora, closely related causal agents of cacao black pod rot, underwent increases in genome sizes and gene numbers by different mechanisms.</title>
        <authorList>
            <person name="Ali S.S."/>
            <person name="Shao J."/>
            <person name="Lary D.J."/>
            <person name="Kronmiller B."/>
            <person name="Shen D."/>
            <person name="Strem M.D."/>
            <person name="Amoako-Attah I."/>
            <person name="Akrofi A.Y."/>
            <person name="Begoude B.A."/>
            <person name="Ten Hoopen G.M."/>
            <person name="Coulibaly K."/>
            <person name="Kebe B.I."/>
            <person name="Melnick R.L."/>
            <person name="Guiltinan M.J."/>
            <person name="Tyler B.M."/>
            <person name="Meinhardt L.W."/>
            <person name="Bailey B.A."/>
        </authorList>
    </citation>
    <scope>NUCLEOTIDE SEQUENCE [LARGE SCALE GENOMIC DNA]</scope>
    <source>
        <strain evidence="2">sbr112.9</strain>
    </source>
</reference>